<dbReference type="InterPro" id="IPR037219">
    <property type="entry name" value="Peptidase_M41-like"/>
</dbReference>
<dbReference type="GO" id="GO:0005524">
    <property type="term" value="F:ATP binding"/>
    <property type="evidence" value="ECO:0007669"/>
    <property type="project" value="InterPro"/>
</dbReference>
<dbReference type="OrthoDB" id="263464at2"/>
<proteinExistence type="predicted"/>
<dbReference type="RefSeq" id="WP_146572690.1">
    <property type="nucleotide sequence ID" value="NZ_SJPH01000002.1"/>
</dbReference>
<dbReference type="SUPFAM" id="SSF140990">
    <property type="entry name" value="FtsH protease domain-like"/>
    <property type="match status" value="1"/>
</dbReference>
<dbReference type="Proteomes" id="UP000318995">
    <property type="component" value="Unassembled WGS sequence"/>
</dbReference>
<keyword evidence="2" id="KW-1185">Reference proteome</keyword>
<dbReference type="GO" id="GO:0004176">
    <property type="term" value="F:ATP-dependent peptidase activity"/>
    <property type="evidence" value="ECO:0007669"/>
    <property type="project" value="InterPro"/>
</dbReference>
<evidence type="ECO:0000313" key="1">
    <source>
        <dbReference type="EMBL" id="TWT47816.1"/>
    </source>
</evidence>
<evidence type="ECO:0008006" key="3">
    <source>
        <dbReference type="Google" id="ProtNLM"/>
    </source>
</evidence>
<organism evidence="1 2">
    <name type="scientific">Botrimarina hoheduenensis</name>
    <dbReference type="NCBI Taxonomy" id="2528000"/>
    <lineage>
        <taxon>Bacteria</taxon>
        <taxon>Pseudomonadati</taxon>
        <taxon>Planctomycetota</taxon>
        <taxon>Planctomycetia</taxon>
        <taxon>Pirellulales</taxon>
        <taxon>Lacipirellulaceae</taxon>
        <taxon>Botrimarina</taxon>
    </lineage>
</organism>
<reference evidence="1 2" key="1">
    <citation type="submission" date="2019-02" db="EMBL/GenBank/DDBJ databases">
        <title>Deep-cultivation of Planctomycetes and their phenomic and genomic characterization uncovers novel biology.</title>
        <authorList>
            <person name="Wiegand S."/>
            <person name="Jogler M."/>
            <person name="Boedeker C."/>
            <person name="Pinto D."/>
            <person name="Vollmers J."/>
            <person name="Rivas-Marin E."/>
            <person name="Kohn T."/>
            <person name="Peeters S.H."/>
            <person name="Heuer A."/>
            <person name="Rast P."/>
            <person name="Oberbeckmann S."/>
            <person name="Bunk B."/>
            <person name="Jeske O."/>
            <person name="Meyerdierks A."/>
            <person name="Storesund J.E."/>
            <person name="Kallscheuer N."/>
            <person name="Luecker S."/>
            <person name="Lage O.M."/>
            <person name="Pohl T."/>
            <person name="Merkel B.J."/>
            <person name="Hornburger P."/>
            <person name="Mueller R.-W."/>
            <person name="Bruemmer F."/>
            <person name="Labrenz M."/>
            <person name="Spormann A.M."/>
            <person name="Op Den Camp H."/>
            <person name="Overmann J."/>
            <person name="Amann R."/>
            <person name="Jetten M.S.M."/>
            <person name="Mascher T."/>
            <person name="Medema M.H."/>
            <person name="Devos D.P."/>
            <person name="Kaster A.-K."/>
            <person name="Ovreas L."/>
            <person name="Rohde M."/>
            <person name="Galperin M.Y."/>
            <person name="Jogler C."/>
        </authorList>
    </citation>
    <scope>NUCLEOTIDE SEQUENCE [LARGE SCALE GENOMIC DNA]</scope>
    <source>
        <strain evidence="1 2">Pla111</strain>
    </source>
</reference>
<dbReference type="AlphaFoldDB" id="A0A5C5WAA1"/>
<dbReference type="GO" id="GO:0006508">
    <property type="term" value="P:proteolysis"/>
    <property type="evidence" value="ECO:0007669"/>
    <property type="project" value="InterPro"/>
</dbReference>
<dbReference type="Gene3D" id="1.20.58.760">
    <property type="entry name" value="Peptidase M41"/>
    <property type="match status" value="1"/>
</dbReference>
<dbReference type="EMBL" id="SJPH01000002">
    <property type="protein sequence ID" value="TWT47816.1"/>
    <property type="molecule type" value="Genomic_DNA"/>
</dbReference>
<gene>
    <name evidence="1" type="ORF">Pla111_14390</name>
</gene>
<sequence>MSASDDETATAYHEAGHAFTAAYAGGRVLSVSIAPDNDDGPHRYGDTQVAWRRAAFAPLVLAEKLVLVALGGPVAEMIYTGEPFHPALVAEWSADWQHAWSEAAALRPEERPRTVWLEARTAGLHGLLSDDRHWEAIAGVADHLLAHETLDEEMFAEVVSAWLG</sequence>
<accession>A0A5C5WAA1</accession>
<dbReference type="GO" id="GO:0004222">
    <property type="term" value="F:metalloendopeptidase activity"/>
    <property type="evidence" value="ECO:0007669"/>
    <property type="project" value="InterPro"/>
</dbReference>
<protein>
    <recommendedName>
        <fullName evidence="3">ATP-dependent zinc metalloprotease FtsH</fullName>
    </recommendedName>
</protein>
<comment type="caution">
    <text evidence="1">The sequence shown here is derived from an EMBL/GenBank/DDBJ whole genome shotgun (WGS) entry which is preliminary data.</text>
</comment>
<name>A0A5C5WAA1_9BACT</name>
<evidence type="ECO:0000313" key="2">
    <source>
        <dbReference type="Proteomes" id="UP000318995"/>
    </source>
</evidence>